<dbReference type="Proteomes" id="UP000317036">
    <property type="component" value="Unassembled WGS sequence"/>
</dbReference>
<dbReference type="Pfam" id="PF22725">
    <property type="entry name" value="GFO_IDH_MocA_C3"/>
    <property type="match status" value="1"/>
</dbReference>
<dbReference type="PANTHER" id="PTHR43377:SF2">
    <property type="entry name" value="BINDING ROSSMANN FOLD OXIDOREDUCTASE, PUTATIVE (AFU_ORTHOLOGUE AFUA_4G00560)-RELATED"/>
    <property type="match status" value="1"/>
</dbReference>
<evidence type="ECO:0000313" key="3">
    <source>
        <dbReference type="EMBL" id="TVY11191.1"/>
    </source>
</evidence>
<dbReference type="SUPFAM" id="SSF55347">
    <property type="entry name" value="Glyceraldehyde-3-phosphate dehydrogenase-like, C-terminal domain"/>
    <property type="match status" value="1"/>
</dbReference>
<reference evidence="3 4" key="1">
    <citation type="submission" date="2019-07" db="EMBL/GenBank/DDBJ databases">
        <authorList>
            <person name="Kim J."/>
        </authorList>
    </citation>
    <scope>NUCLEOTIDE SEQUENCE [LARGE SCALE GENOMIC DNA]</scope>
    <source>
        <strain evidence="3 4">JC52</strain>
    </source>
</reference>
<proteinExistence type="predicted"/>
<evidence type="ECO:0000313" key="4">
    <source>
        <dbReference type="Proteomes" id="UP000317036"/>
    </source>
</evidence>
<dbReference type="PANTHER" id="PTHR43377">
    <property type="entry name" value="BILIVERDIN REDUCTASE A"/>
    <property type="match status" value="1"/>
</dbReference>
<organism evidence="3 4">
    <name type="scientific">Paenibacillus cremeus</name>
    <dbReference type="NCBI Taxonomy" id="2163881"/>
    <lineage>
        <taxon>Bacteria</taxon>
        <taxon>Bacillati</taxon>
        <taxon>Bacillota</taxon>
        <taxon>Bacilli</taxon>
        <taxon>Bacillales</taxon>
        <taxon>Paenibacillaceae</taxon>
        <taxon>Paenibacillus</taxon>
    </lineage>
</organism>
<dbReference type="SUPFAM" id="SSF51735">
    <property type="entry name" value="NAD(P)-binding Rossmann-fold domains"/>
    <property type="match status" value="1"/>
</dbReference>
<sequence length="375" mass="41252">MNIGVIGYGGRLRTVVGDVLKQDPVCRVAAIVDIRNRTIQAEKHPKLGEDVHFYDTVEEMLAGEHLDGVMIGTRCSSHTEMALKVLPTGLPLFLEKPVATTMADWMRLKAGWETYPAPVVVSFPLRVTSIVKLVKEIVDSGKIGTVEHVQAVNNVPYGGVYFQHWYRDENETGGLFLQKATHDFDYINSILGMNPLSVCAMTSKQIYKGAKPAGLKCVDCEDQHTCPDSISKTGRPNWQYCCYAVDTGNEDSGSALIRYESGMHVSYSQNFFVRNGAGARGARFMGYKGTVEFDFITGIVNVYMHHTPNVETYQIPTDEGHFGGDEALAANFVDLMKGSKASVSTLEDGLRSALLCLKAKESALTGQFQAVEFKI</sequence>
<dbReference type="InterPro" id="IPR036291">
    <property type="entry name" value="NAD(P)-bd_dom_sf"/>
</dbReference>
<dbReference type="RefSeq" id="WP_144844040.1">
    <property type="nucleotide sequence ID" value="NZ_VNJI01000004.1"/>
</dbReference>
<gene>
    <name evidence="3" type="ORF">FPZ49_04985</name>
</gene>
<evidence type="ECO:0000259" key="1">
    <source>
        <dbReference type="Pfam" id="PF01408"/>
    </source>
</evidence>
<dbReference type="InterPro" id="IPR051450">
    <property type="entry name" value="Gfo/Idh/MocA_Oxidoreductases"/>
</dbReference>
<dbReference type="OrthoDB" id="9815825at2"/>
<evidence type="ECO:0000259" key="2">
    <source>
        <dbReference type="Pfam" id="PF22725"/>
    </source>
</evidence>
<dbReference type="InterPro" id="IPR055170">
    <property type="entry name" value="GFO_IDH_MocA-like_dom"/>
</dbReference>
<accession>A0A559KGD9</accession>
<name>A0A559KGD9_9BACL</name>
<dbReference type="EMBL" id="VNJI01000004">
    <property type="protein sequence ID" value="TVY11191.1"/>
    <property type="molecule type" value="Genomic_DNA"/>
</dbReference>
<dbReference type="Gene3D" id="3.40.50.720">
    <property type="entry name" value="NAD(P)-binding Rossmann-like Domain"/>
    <property type="match status" value="1"/>
</dbReference>
<comment type="caution">
    <text evidence="3">The sequence shown here is derived from an EMBL/GenBank/DDBJ whole genome shotgun (WGS) entry which is preliminary data.</text>
</comment>
<protein>
    <submittedName>
        <fullName evidence="3">Gfo/Idh/MocA family oxidoreductase</fullName>
    </submittedName>
</protein>
<dbReference type="GO" id="GO:0000166">
    <property type="term" value="F:nucleotide binding"/>
    <property type="evidence" value="ECO:0007669"/>
    <property type="project" value="InterPro"/>
</dbReference>
<dbReference type="Pfam" id="PF01408">
    <property type="entry name" value="GFO_IDH_MocA"/>
    <property type="match status" value="1"/>
</dbReference>
<keyword evidence="4" id="KW-1185">Reference proteome</keyword>
<feature type="domain" description="GFO/IDH/MocA-like oxidoreductase" evidence="2">
    <location>
        <begin position="132"/>
        <end position="292"/>
    </location>
</feature>
<feature type="domain" description="Gfo/Idh/MocA-like oxidoreductase N-terminal" evidence="1">
    <location>
        <begin position="1"/>
        <end position="114"/>
    </location>
</feature>
<dbReference type="Gene3D" id="3.30.360.10">
    <property type="entry name" value="Dihydrodipicolinate Reductase, domain 2"/>
    <property type="match status" value="1"/>
</dbReference>
<dbReference type="AlphaFoldDB" id="A0A559KGD9"/>
<dbReference type="InterPro" id="IPR000683">
    <property type="entry name" value="Gfo/Idh/MocA-like_OxRdtase_N"/>
</dbReference>